<dbReference type="PROSITE" id="PS50110">
    <property type="entry name" value="RESPONSE_REGULATORY"/>
    <property type="match status" value="1"/>
</dbReference>
<dbReference type="Gene3D" id="3.40.50.2300">
    <property type="match status" value="1"/>
</dbReference>
<dbReference type="Pfam" id="PF00072">
    <property type="entry name" value="Response_reg"/>
    <property type="match status" value="1"/>
</dbReference>
<dbReference type="PANTHER" id="PTHR44591">
    <property type="entry name" value="STRESS RESPONSE REGULATOR PROTEIN 1"/>
    <property type="match status" value="1"/>
</dbReference>
<proteinExistence type="predicted"/>
<accession>A0A6B3N8K3</accession>
<dbReference type="InterPro" id="IPR050595">
    <property type="entry name" value="Bact_response_regulator"/>
</dbReference>
<evidence type="ECO:0000256" key="2">
    <source>
        <dbReference type="ARBA" id="ARBA00023012"/>
    </source>
</evidence>
<evidence type="ECO:0000256" key="1">
    <source>
        <dbReference type="ARBA" id="ARBA00022553"/>
    </source>
</evidence>
<dbReference type="AlphaFoldDB" id="A0A6B3N8K3"/>
<dbReference type="GO" id="GO:0000160">
    <property type="term" value="P:phosphorelay signal transduction system"/>
    <property type="evidence" value="ECO:0007669"/>
    <property type="project" value="UniProtKB-KW"/>
</dbReference>
<dbReference type="EMBL" id="JAAHFQ010000369">
    <property type="protein sequence ID" value="NER29449.1"/>
    <property type="molecule type" value="Genomic_DNA"/>
</dbReference>
<evidence type="ECO:0000313" key="5">
    <source>
        <dbReference type="EMBL" id="NER29449.1"/>
    </source>
</evidence>
<dbReference type="PANTHER" id="PTHR44591:SF14">
    <property type="entry name" value="PROTEIN PILG"/>
    <property type="match status" value="1"/>
</dbReference>
<dbReference type="SMART" id="SM00448">
    <property type="entry name" value="REC"/>
    <property type="match status" value="1"/>
</dbReference>
<sequence>MGTALIVDDCLTDLTIITQCLQQRGINVLTANSGEEAIVKINYNRPDLIILDVVLPGCSGFEVCRDLKAETNTSNIPIILYSTKGGEMDKFWGLRQGADFYLSKPIDQEELLRIVKKLLEN</sequence>
<keyword evidence="1 3" id="KW-0597">Phosphoprotein</keyword>
<organism evidence="5">
    <name type="scientific">Symploca sp. SIO1C4</name>
    <dbReference type="NCBI Taxonomy" id="2607765"/>
    <lineage>
        <taxon>Bacteria</taxon>
        <taxon>Bacillati</taxon>
        <taxon>Cyanobacteriota</taxon>
        <taxon>Cyanophyceae</taxon>
        <taxon>Coleofasciculales</taxon>
        <taxon>Coleofasciculaceae</taxon>
        <taxon>Symploca</taxon>
    </lineage>
</organism>
<evidence type="ECO:0000256" key="3">
    <source>
        <dbReference type="PROSITE-ProRule" id="PRU00169"/>
    </source>
</evidence>
<dbReference type="SUPFAM" id="SSF52172">
    <property type="entry name" value="CheY-like"/>
    <property type="match status" value="1"/>
</dbReference>
<protein>
    <submittedName>
        <fullName evidence="5">Response regulator</fullName>
    </submittedName>
</protein>
<dbReference type="InterPro" id="IPR001789">
    <property type="entry name" value="Sig_transdc_resp-reg_receiver"/>
</dbReference>
<gene>
    <name evidence="5" type="ORF">F6J89_17930</name>
</gene>
<feature type="modified residue" description="4-aspartylphosphate" evidence="3">
    <location>
        <position position="52"/>
    </location>
</feature>
<comment type="caution">
    <text evidence="5">The sequence shown here is derived from an EMBL/GenBank/DDBJ whole genome shotgun (WGS) entry which is preliminary data.</text>
</comment>
<name>A0A6B3N8K3_9CYAN</name>
<feature type="domain" description="Response regulatory" evidence="4">
    <location>
        <begin position="3"/>
        <end position="119"/>
    </location>
</feature>
<keyword evidence="2" id="KW-0902">Two-component regulatory system</keyword>
<reference evidence="5" key="1">
    <citation type="submission" date="2019-11" db="EMBL/GenBank/DDBJ databases">
        <title>Genomic insights into an expanded diversity of filamentous marine cyanobacteria reveals the extraordinary biosynthetic potential of Moorea and Okeania.</title>
        <authorList>
            <person name="Ferreira Leao T."/>
            <person name="Wang M."/>
            <person name="Moss N."/>
            <person name="Da Silva R."/>
            <person name="Sanders J."/>
            <person name="Nurk S."/>
            <person name="Gurevich A."/>
            <person name="Humphrey G."/>
            <person name="Reher R."/>
            <person name="Zhu Q."/>
            <person name="Belda-Ferre P."/>
            <person name="Glukhov E."/>
            <person name="Rex R."/>
            <person name="Dorrestein P.C."/>
            <person name="Knight R."/>
            <person name="Pevzner P."/>
            <person name="Gerwick W.H."/>
            <person name="Gerwick L."/>
        </authorList>
    </citation>
    <scope>NUCLEOTIDE SEQUENCE</scope>
    <source>
        <strain evidence="5">SIO1C4</strain>
    </source>
</reference>
<dbReference type="InterPro" id="IPR011006">
    <property type="entry name" value="CheY-like_superfamily"/>
</dbReference>
<evidence type="ECO:0000259" key="4">
    <source>
        <dbReference type="PROSITE" id="PS50110"/>
    </source>
</evidence>